<accession>A0ACB8AJG1</accession>
<protein>
    <submittedName>
        <fullName evidence="1">Uncharacterized protein</fullName>
    </submittedName>
</protein>
<comment type="caution">
    <text evidence="1">The sequence shown here is derived from an EMBL/GenBank/DDBJ whole genome shotgun (WGS) entry which is preliminary data.</text>
</comment>
<evidence type="ECO:0000313" key="1">
    <source>
        <dbReference type="EMBL" id="KAH7913405.1"/>
    </source>
</evidence>
<organism evidence="1 2">
    <name type="scientific">Hygrophoropsis aurantiaca</name>
    <dbReference type="NCBI Taxonomy" id="72124"/>
    <lineage>
        <taxon>Eukaryota</taxon>
        <taxon>Fungi</taxon>
        <taxon>Dikarya</taxon>
        <taxon>Basidiomycota</taxon>
        <taxon>Agaricomycotina</taxon>
        <taxon>Agaricomycetes</taxon>
        <taxon>Agaricomycetidae</taxon>
        <taxon>Boletales</taxon>
        <taxon>Coniophorineae</taxon>
        <taxon>Hygrophoropsidaceae</taxon>
        <taxon>Hygrophoropsis</taxon>
    </lineage>
</organism>
<dbReference type="Proteomes" id="UP000790377">
    <property type="component" value="Unassembled WGS sequence"/>
</dbReference>
<gene>
    <name evidence="1" type="ORF">BJ138DRAFT_1146131</name>
</gene>
<keyword evidence="2" id="KW-1185">Reference proteome</keyword>
<sequence>MPAASSSRRKSARSRREPSSDGIEEDHATQQDAGDDVEGEGSDEEQPSRKRTLKKEKKSARKVKEDSEQEDEPPLPDDDDDDDRIDIQNFKDQPLGREEGAKLRGIAQDWELIRKQIHQGSFGLVKDVAVSLADVMEGEHAEEALKEVDIIMKELLDVDQEMRINEQSLDALHQKLMQGEAIEGVMEVYEQDVKRNLNNFRNKTNRQKYASSENYTKFKHSIFEVQNPGIAIPPINDFIPREDGDVSDDDDEMEMGGVTQDFKCPITLTALVNPLTSSVCGHSFSGEAIRDYLKDARGKKACPAAGCHQKIGMSDLKPDKDLEKRAKMAARRAQRVDDDSDADEVI</sequence>
<name>A0ACB8AJG1_9AGAM</name>
<dbReference type="EMBL" id="MU267631">
    <property type="protein sequence ID" value="KAH7913405.1"/>
    <property type="molecule type" value="Genomic_DNA"/>
</dbReference>
<reference evidence="1" key="1">
    <citation type="journal article" date="2021" name="New Phytol.">
        <title>Evolutionary innovations through gain and loss of genes in the ectomycorrhizal Boletales.</title>
        <authorList>
            <person name="Wu G."/>
            <person name="Miyauchi S."/>
            <person name="Morin E."/>
            <person name="Kuo A."/>
            <person name="Drula E."/>
            <person name="Varga T."/>
            <person name="Kohler A."/>
            <person name="Feng B."/>
            <person name="Cao Y."/>
            <person name="Lipzen A."/>
            <person name="Daum C."/>
            <person name="Hundley H."/>
            <person name="Pangilinan J."/>
            <person name="Johnson J."/>
            <person name="Barry K."/>
            <person name="LaButti K."/>
            <person name="Ng V."/>
            <person name="Ahrendt S."/>
            <person name="Min B."/>
            <person name="Choi I.G."/>
            <person name="Park H."/>
            <person name="Plett J.M."/>
            <person name="Magnuson J."/>
            <person name="Spatafora J.W."/>
            <person name="Nagy L.G."/>
            <person name="Henrissat B."/>
            <person name="Grigoriev I.V."/>
            <person name="Yang Z.L."/>
            <person name="Xu J."/>
            <person name="Martin F.M."/>
        </authorList>
    </citation>
    <scope>NUCLEOTIDE SEQUENCE</scope>
    <source>
        <strain evidence="1">ATCC 28755</strain>
    </source>
</reference>
<proteinExistence type="predicted"/>
<evidence type="ECO:0000313" key="2">
    <source>
        <dbReference type="Proteomes" id="UP000790377"/>
    </source>
</evidence>